<reference evidence="6" key="1">
    <citation type="submission" date="2018-11" db="EMBL/GenBank/DDBJ databases">
        <title>Genome sequencing of a novel mesophilic and cellulolytic organism within the genus Hungateiclostridium.</title>
        <authorList>
            <person name="Rettenmaier R."/>
            <person name="Liebl W."/>
            <person name="Zverlov V."/>
        </authorList>
    </citation>
    <scope>NUCLEOTIDE SEQUENCE [LARGE SCALE GENOMIC DNA]</scope>
    <source>
        <strain evidence="6">N2K1</strain>
    </source>
</reference>
<dbReference type="Gene3D" id="3.40.50.1000">
    <property type="entry name" value="HAD superfamily/HAD-like"/>
    <property type="match status" value="1"/>
</dbReference>
<proteinExistence type="predicted"/>
<dbReference type="InterPro" id="IPR041492">
    <property type="entry name" value="HAD_2"/>
</dbReference>
<dbReference type="NCBIfam" id="TIGR01549">
    <property type="entry name" value="HAD-SF-IA-v1"/>
    <property type="match status" value="1"/>
</dbReference>
<evidence type="ECO:0000256" key="4">
    <source>
        <dbReference type="ARBA" id="ARBA00022842"/>
    </source>
</evidence>
<dbReference type="PRINTS" id="PR00413">
    <property type="entry name" value="HADHALOGNASE"/>
</dbReference>
<dbReference type="InterPro" id="IPR023214">
    <property type="entry name" value="HAD_sf"/>
</dbReference>
<dbReference type="Proteomes" id="UP000289166">
    <property type="component" value="Unassembled WGS sequence"/>
</dbReference>
<dbReference type="EMBL" id="RLII01000002">
    <property type="protein sequence ID" value="RXE60342.1"/>
    <property type="molecule type" value="Genomic_DNA"/>
</dbReference>
<organism evidence="5 6">
    <name type="scientific">Acetivibrio mesophilus</name>
    <dbReference type="NCBI Taxonomy" id="2487273"/>
    <lineage>
        <taxon>Bacteria</taxon>
        <taxon>Bacillati</taxon>
        <taxon>Bacillota</taxon>
        <taxon>Clostridia</taxon>
        <taxon>Eubacteriales</taxon>
        <taxon>Oscillospiraceae</taxon>
        <taxon>Acetivibrio</taxon>
    </lineage>
</organism>
<comment type="caution">
    <text evidence="5">The sequence shown here is derived from an EMBL/GenBank/DDBJ whole genome shotgun (WGS) entry which is preliminary data.</text>
</comment>
<dbReference type="Gene3D" id="1.10.150.240">
    <property type="entry name" value="Putative phosphatase, domain 2"/>
    <property type="match status" value="1"/>
</dbReference>
<dbReference type="InterPro" id="IPR023198">
    <property type="entry name" value="PGP-like_dom2"/>
</dbReference>
<keyword evidence="6" id="KW-1185">Reference proteome</keyword>
<protein>
    <submittedName>
        <fullName evidence="5">HAD family hydrolase</fullName>
    </submittedName>
</protein>
<evidence type="ECO:0000256" key="2">
    <source>
        <dbReference type="ARBA" id="ARBA00022723"/>
    </source>
</evidence>
<keyword evidence="3 5" id="KW-0378">Hydrolase</keyword>
<gene>
    <name evidence="5" type="ORF">EFD62_03745</name>
</gene>
<dbReference type="SUPFAM" id="SSF56784">
    <property type="entry name" value="HAD-like"/>
    <property type="match status" value="1"/>
</dbReference>
<name>A0A4Q0IB77_9FIRM</name>
<dbReference type="PANTHER" id="PTHR46470:SF2">
    <property type="entry name" value="GLYCERALDEHYDE 3-PHOSPHATE PHOSPHATASE"/>
    <property type="match status" value="1"/>
</dbReference>
<sequence>MYKEEEPTLFKSFLANEINGEEYMLLRYACTLERMGIIKSKEIASDLQQEYITQINNLEDKDMAATVLTTLKGKGFKLFVLTNGPSRSQRLKLEVLKIKNLFDGIYISEEIKYAKPDVKAIEFLLQTEKLLKEETLMVGDSIEYDIRTAENIGLATILIDRKRQYLNYRNIKIERLNEICKVICSINKENICMGD</sequence>
<dbReference type="InterPro" id="IPR051400">
    <property type="entry name" value="HAD-like_hydrolase"/>
</dbReference>
<dbReference type="InterPro" id="IPR036412">
    <property type="entry name" value="HAD-like_sf"/>
</dbReference>
<dbReference type="GO" id="GO:0046872">
    <property type="term" value="F:metal ion binding"/>
    <property type="evidence" value="ECO:0007669"/>
    <property type="project" value="UniProtKB-KW"/>
</dbReference>
<dbReference type="GO" id="GO:0044281">
    <property type="term" value="P:small molecule metabolic process"/>
    <property type="evidence" value="ECO:0007669"/>
    <property type="project" value="UniProtKB-ARBA"/>
</dbReference>
<dbReference type="PANTHER" id="PTHR46470">
    <property type="entry name" value="N-ACYLNEURAMINATE-9-PHOSPHATASE"/>
    <property type="match status" value="1"/>
</dbReference>
<keyword evidence="4" id="KW-0460">Magnesium</keyword>
<dbReference type="AlphaFoldDB" id="A0A4Q0IB77"/>
<evidence type="ECO:0000313" key="5">
    <source>
        <dbReference type="EMBL" id="RXE60342.1"/>
    </source>
</evidence>
<dbReference type="InterPro" id="IPR006439">
    <property type="entry name" value="HAD-SF_hydro_IA"/>
</dbReference>
<evidence type="ECO:0000256" key="3">
    <source>
        <dbReference type="ARBA" id="ARBA00022801"/>
    </source>
</evidence>
<dbReference type="Pfam" id="PF13419">
    <property type="entry name" value="HAD_2"/>
    <property type="match status" value="1"/>
</dbReference>
<dbReference type="GO" id="GO:0016791">
    <property type="term" value="F:phosphatase activity"/>
    <property type="evidence" value="ECO:0007669"/>
    <property type="project" value="TreeGrafter"/>
</dbReference>
<dbReference type="OrthoDB" id="9802350at2"/>
<evidence type="ECO:0000256" key="1">
    <source>
        <dbReference type="ARBA" id="ARBA00001946"/>
    </source>
</evidence>
<accession>A0A4Q0IB77</accession>
<evidence type="ECO:0000313" key="6">
    <source>
        <dbReference type="Proteomes" id="UP000289166"/>
    </source>
</evidence>
<keyword evidence="2" id="KW-0479">Metal-binding</keyword>
<comment type="cofactor">
    <cofactor evidence="1">
        <name>Mg(2+)</name>
        <dbReference type="ChEBI" id="CHEBI:18420"/>
    </cofactor>
</comment>